<evidence type="ECO:0000313" key="1">
    <source>
        <dbReference type="EMBL" id="JAD30436.1"/>
    </source>
</evidence>
<reference evidence="1" key="2">
    <citation type="journal article" date="2015" name="Data Brief">
        <title>Shoot transcriptome of the giant reed, Arundo donax.</title>
        <authorList>
            <person name="Barrero R.A."/>
            <person name="Guerrero F.D."/>
            <person name="Moolhuijzen P."/>
            <person name="Goolsby J.A."/>
            <person name="Tidwell J."/>
            <person name="Bellgard S.E."/>
            <person name="Bellgard M.I."/>
        </authorList>
    </citation>
    <scope>NUCLEOTIDE SEQUENCE</scope>
    <source>
        <tissue evidence="1">Shoot tissue taken approximately 20 cm above the soil surface</tissue>
    </source>
</reference>
<proteinExistence type="predicted"/>
<sequence>MIYLYKFAMLSRIVKSYFHFLCEVLDHVSSLRLKGLCFQIPSYITIFTP</sequence>
<protein>
    <submittedName>
        <fullName evidence="1">Uncharacterized protein</fullName>
    </submittedName>
</protein>
<name>A0A0A8YV07_ARUDO</name>
<accession>A0A0A8YV07</accession>
<organism evidence="1">
    <name type="scientific">Arundo donax</name>
    <name type="common">Giant reed</name>
    <name type="synonym">Donax arundinaceus</name>
    <dbReference type="NCBI Taxonomy" id="35708"/>
    <lineage>
        <taxon>Eukaryota</taxon>
        <taxon>Viridiplantae</taxon>
        <taxon>Streptophyta</taxon>
        <taxon>Embryophyta</taxon>
        <taxon>Tracheophyta</taxon>
        <taxon>Spermatophyta</taxon>
        <taxon>Magnoliopsida</taxon>
        <taxon>Liliopsida</taxon>
        <taxon>Poales</taxon>
        <taxon>Poaceae</taxon>
        <taxon>PACMAD clade</taxon>
        <taxon>Arundinoideae</taxon>
        <taxon>Arundineae</taxon>
        <taxon>Arundo</taxon>
    </lineage>
</organism>
<reference evidence="1" key="1">
    <citation type="submission" date="2014-09" db="EMBL/GenBank/DDBJ databases">
        <authorList>
            <person name="Magalhaes I.L.F."/>
            <person name="Oliveira U."/>
            <person name="Santos F.R."/>
            <person name="Vidigal T.H.D.A."/>
            <person name="Brescovit A.D."/>
            <person name="Santos A.J."/>
        </authorList>
    </citation>
    <scope>NUCLEOTIDE SEQUENCE</scope>
    <source>
        <tissue evidence="1">Shoot tissue taken approximately 20 cm above the soil surface</tissue>
    </source>
</reference>
<dbReference type="AlphaFoldDB" id="A0A0A8YV07"/>
<dbReference type="EMBL" id="GBRH01267459">
    <property type="protein sequence ID" value="JAD30436.1"/>
    <property type="molecule type" value="Transcribed_RNA"/>
</dbReference>